<keyword evidence="1" id="KW-0328">Glycosyltransferase</keyword>
<organism evidence="5 6">
    <name type="scientific">Dictyobacter formicarum</name>
    <dbReference type="NCBI Taxonomy" id="2778368"/>
    <lineage>
        <taxon>Bacteria</taxon>
        <taxon>Bacillati</taxon>
        <taxon>Chloroflexota</taxon>
        <taxon>Ktedonobacteria</taxon>
        <taxon>Ktedonobacterales</taxon>
        <taxon>Dictyobacteraceae</taxon>
        <taxon>Dictyobacter</taxon>
    </lineage>
</organism>
<dbReference type="PANTHER" id="PTHR12526">
    <property type="entry name" value="GLYCOSYLTRANSFERASE"/>
    <property type="match status" value="1"/>
</dbReference>
<dbReference type="Pfam" id="PF00534">
    <property type="entry name" value="Glycos_transf_1"/>
    <property type="match status" value="1"/>
</dbReference>
<dbReference type="InterPro" id="IPR001296">
    <property type="entry name" value="Glyco_trans_1"/>
</dbReference>
<dbReference type="SUPFAM" id="SSF53756">
    <property type="entry name" value="UDP-Glycosyltransferase/glycogen phosphorylase"/>
    <property type="match status" value="1"/>
</dbReference>
<dbReference type="CDD" id="cd03801">
    <property type="entry name" value="GT4_PimA-like"/>
    <property type="match status" value="1"/>
</dbReference>
<gene>
    <name evidence="5" type="ORF">KSZ_23240</name>
</gene>
<dbReference type="RefSeq" id="WP_201361941.1">
    <property type="nucleotide sequence ID" value="NZ_BNJJ01000005.1"/>
</dbReference>
<dbReference type="Proteomes" id="UP000635565">
    <property type="component" value="Unassembled WGS sequence"/>
</dbReference>
<keyword evidence="6" id="KW-1185">Reference proteome</keyword>
<dbReference type="Pfam" id="PF13579">
    <property type="entry name" value="Glyco_trans_4_4"/>
    <property type="match status" value="1"/>
</dbReference>
<dbReference type="InterPro" id="IPR028098">
    <property type="entry name" value="Glyco_trans_4-like_N"/>
</dbReference>
<protein>
    <recommendedName>
        <fullName evidence="7">Glycosyl transferase family 1</fullName>
    </recommendedName>
</protein>
<name>A0ABQ3VG08_9CHLR</name>
<dbReference type="Gene3D" id="3.40.50.2000">
    <property type="entry name" value="Glycogen Phosphorylase B"/>
    <property type="match status" value="2"/>
</dbReference>
<proteinExistence type="predicted"/>
<reference evidence="5 6" key="1">
    <citation type="journal article" date="2021" name="Int. J. Syst. Evol. Microbiol.">
        <title>Reticulibacter mediterranei gen. nov., sp. nov., within the new family Reticulibacteraceae fam. nov., and Ktedonospora formicarum gen. nov., sp. nov., Ktedonobacter robiniae sp. nov., Dictyobacter formicarum sp. nov. and Dictyobacter arantiisoli sp. nov., belonging to the class Ktedonobacteria.</title>
        <authorList>
            <person name="Yabe S."/>
            <person name="Zheng Y."/>
            <person name="Wang C.M."/>
            <person name="Sakai Y."/>
            <person name="Abe K."/>
            <person name="Yokota A."/>
            <person name="Donadio S."/>
            <person name="Cavaletti L."/>
            <person name="Monciardini P."/>
        </authorList>
    </citation>
    <scope>NUCLEOTIDE SEQUENCE [LARGE SCALE GENOMIC DNA]</scope>
    <source>
        <strain evidence="5 6">SOSP1-9</strain>
    </source>
</reference>
<sequence>MENNPQDQLRICMVAFLYAPIIGGAETRAAKQAHRLLELGHKVVIVTLQHEKSWKKSELVDGVRVIRIGGSFNRRGRLRVGRLGHLPIDLLMFLQLWRMRHHYDILHTIQLSPLSGVAALMGKLTGKPVIVSIPSTGPGKKPKPEEAIMMVDTLAGKLSDTSFLKVDYADVVVGDMQHMRKTAIGGGLILNFLKKSDAFYQILSTRSFGYMTSNGFRSNKIVHIPNGIEIEKFNPAPELRPDPNRPERDILCVARLQYPKGVDVLLHAWKRMLDEPVAWRADLKPRLLIAGTGQSEEQLKRLARELNVEESVVFLGARKDVVDLLHRCWGFVLPSRWEGMPNALLEAMSCAVPCIATNVSGSEDIVVDGVNALLIEPEQPAELATALQRLISDSDLARRLAAAGRETVICNYQMTHIADQFIDFYRQTLHKESRTPSKVLDGVGEI</sequence>
<dbReference type="PANTHER" id="PTHR12526:SF510">
    <property type="entry name" value="D-INOSITOL 3-PHOSPHATE GLYCOSYLTRANSFERASE"/>
    <property type="match status" value="1"/>
</dbReference>
<evidence type="ECO:0000259" key="3">
    <source>
        <dbReference type="Pfam" id="PF00534"/>
    </source>
</evidence>
<feature type="domain" description="Glycosyltransferase subfamily 4-like N-terminal" evidence="4">
    <location>
        <begin position="23"/>
        <end position="140"/>
    </location>
</feature>
<comment type="caution">
    <text evidence="5">The sequence shown here is derived from an EMBL/GenBank/DDBJ whole genome shotgun (WGS) entry which is preliminary data.</text>
</comment>
<evidence type="ECO:0000313" key="6">
    <source>
        <dbReference type="Proteomes" id="UP000635565"/>
    </source>
</evidence>
<evidence type="ECO:0000259" key="4">
    <source>
        <dbReference type="Pfam" id="PF13579"/>
    </source>
</evidence>
<accession>A0ABQ3VG08</accession>
<evidence type="ECO:0000313" key="5">
    <source>
        <dbReference type="EMBL" id="GHO84318.1"/>
    </source>
</evidence>
<dbReference type="EMBL" id="BNJJ01000005">
    <property type="protein sequence ID" value="GHO84318.1"/>
    <property type="molecule type" value="Genomic_DNA"/>
</dbReference>
<evidence type="ECO:0000256" key="2">
    <source>
        <dbReference type="ARBA" id="ARBA00022679"/>
    </source>
</evidence>
<evidence type="ECO:0008006" key="7">
    <source>
        <dbReference type="Google" id="ProtNLM"/>
    </source>
</evidence>
<feature type="domain" description="Glycosyl transferase family 1" evidence="3">
    <location>
        <begin position="246"/>
        <end position="406"/>
    </location>
</feature>
<evidence type="ECO:0000256" key="1">
    <source>
        <dbReference type="ARBA" id="ARBA00022676"/>
    </source>
</evidence>
<keyword evidence="2" id="KW-0808">Transferase</keyword>